<comment type="caution">
    <text evidence="1">The sequence shown here is derived from an EMBL/GenBank/DDBJ whole genome shotgun (WGS) entry which is preliminary data.</text>
</comment>
<dbReference type="EMBL" id="LXFE01002318">
    <property type="protein sequence ID" value="OLL23078.1"/>
    <property type="molecule type" value="Genomic_DNA"/>
</dbReference>
<evidence type="ECO:0000313" key="2">
    <source>
        <dbReference type="Proteomes" id="UP000186594"/>
    </source>
</evidence>
<dbReference type="Proteomes" id="UP000186594">
    <property type="component" value="Unassembled WGS sequence"/>
</dbReference>
<organism evidence="1 2">
    <name type="scientific">Neolecta irregularis (strain DAH-3)</name>
    <dbReference type="NCBI Taxonomy" id="1198029"/>
    <lineage>
        <taxon>Eukaryota</taxon>
        <taxon>Fungi</taxon>
        <taxon>Dikarya</taxon>
        <taxon>Ascomycota</taxon>
        <taxon>Taphrinomycotina</taxon>
        <taxon>Neolectales</taxon>
        <taxon>Neolectaceae</taxon>
        <taxon>Neolecta</taxon>
    </lineage>
</organism>
<name>A0A1U7LKB5_NEOID</name>
<proteinExistence type="predicted"/>
<protein>
    <submittedName>
        <fullName evidence="1">Uncharacterized protein</fullName>
    </submittedName>
</protein>
<evidence type="ECO:0000313" key="1">
    <source>
        <dbReference type="EMBL" id="OLL23078.1"/>
    </source>
</evidence>
<reference evidence="1 2" key="1">
    <citation type="submission" date="2016-04" db="EMBL/GenBank/DDBJ databases">
        <title>Evolutionary innovation and constraint leading to complex multicellularity in the Ascomycota.</title>
        <authorList>
            <person name="Cisse O."/>
            <person name="Nguyen A."/>
            <person name="Hewitt D.A."/>
            <person name="Jedd G."/>
            <person name="Stajich J.E."/>
        </authorList>
    </citation>
    <scope>NUCLEOTIDE SEQUENCE [LARGE SCALE GENOMIC DNA]</scope>
    <source>
        <strain evidence="1 2">DAH-3</strain>
    </source>
</reference>
<sequence length="140" mass="16050">MALDKKSLAGSSVPSLLNVLHSKLPKLNHPVSRKVTASIILPDRRGYFTYAPKSFPKVLLEAWIGFMVVFNLLPDEWKPAGVEVWNRCLGKITNVSLIEYQREWTEGVVRYMPFDNPRKRALKRIAKGEHVWCLQCETRG</sequence>
<gene>
    <name evidence="1" type="ORF">NEOLI_004242</name>
</gene>
<dbReference type="AlphaFoldDB" id="A0A1U7LKB5"/>
<keyword evidence="2" id="KW-1185">Reference proteome</keyword>
<accession>A0A1U7LKB5</accession>